<gene>
    <name evidence="2" type="ORF">HAX54_050772</name>
</gene>
<accession>A0ABS8SWU9</accession>
<evidence type="ECO:0000313" key="3">
    <source>
        <dbReference type="Proteomes" id="UP000823775"/>
    </source>
</evidence>
<feature type="compositionally biased region" description="Low complexity" evidence="1">
    <location>
        <begin position="103"/>
        <end position="116"/>
    </location>
</feature>
<evidence type="ECO:0000313" key="2">
    <source>
        <dbReference type="EMBL" id="MCD7463514.1"/>
    </source>
</evidence>
<evidence type="ECO:0000256" key="1">
    <source>
        <dbReference type="SAM" id="MobiDB-lite"/>
    </source>
</evidence>
<organism evidence="2 3">
    <name type="scientific">Datura stramonium</name>
    <name type="common">Jimsonweed</name>
    <name type="synonym">Common thornapple</name>
    <dbReference type="NCBI Taxonomy" id="4076"/>
    <lineage>
        <taxon>Eukaryota</taxon>
        <taxon>Viridiplantae</taxon>
        <taxon>Streptophyta</taxon>
        <taxon>Embryophyta</taxon>
        <taxon>Tracheophyta</taxon>
        <taxon>Spermatophyta</taxon>
        <taxon>Magnoliopsida</taxon>
        <taxon>eudicotyledons</taxon>
        <taxon>Gunneridae</taxon>
        <taxon>Pentapetalae</taxon>
        <taxon>asterids</taxon>
        <taxon>lamiids</taxon>
        <taxon>Solanales</taxon>
        <taxon>Solanaceae</taxon>
        <taxon>Solanoideae</taxon>
        <taxon>Datureae</taxon>
        <taxon>Datura</taxon>
    </lineage>
</organism>
<name>A0ABS8SWU9_DATST</name>
<comment type="caution">
    <text evidence="2">The sequence shown here is derived from an EMBL/GenBank/DDBJ whole genome shotgun (WGS) entry which is preliminary data.</text>
</comment>
<feature type="compositionally biased region" description="Low complexity" evidence="1">
    <location>
        <begin position="40"/>
        <end position="51"/>
    </location>
</feature>
<evidence type="ECO:0008006" key="4">
    <source>
        <dbReference type="Google" id="ProtNLM"/>
    </source>
</evidence>
<feature type="region of interest" description="Disordered" evidence="1">
    <location>
        <begin position="1"/>
        <end position="59"/>
    </location>
</feature>
<sequence length="116" mass="11879">MNSSAHPVDRGSIAVPPEIISPSAVSSDVPSRSRRDQRGRASGSQSQGSGSVEPNIPACDRCGRRHTGQCLAGAGAYFGCGKPGHMLRACPAATQGHGRGRDPSTSSSTPPVRSVQ</sequence>
<dbReference type="Proteomes" id="UP000823775">
    <property type="component" value="Unassembled WGS sequence"/>
</dbReference>
<dbReference type="EMBL" id="JACEIK010000892">
    <property type="protein sequence ID" value="MCD7463514.1"/>
    <property type="molecule type" value="Genomic_DNA"/>
</dbReference>
<reference evidence="2 3" key="1">
    <citation type="journal article" date="2021" name="BMC Genomics">
        <title>Datura genome reveals duplications of psychoactive alkaloid biosynthetic genes and high mutation rate following tissue culture.</title>
        <authorList>
            <person name="Rajewski A."/>
            <person name="Carter-House D."/>
            <person name="Stajich J."/>
            <person name="Litt A."/>
        </authorList>
    </citation>
    <scope>NUCLEOTIDE SEQUENCE [LARGE SCALE GENOMIC DNA]</scope>
    <source>
        <strain evidence="2">AR-01</strain>
    </source>
</reference>
<keyword evidence="3" id="KW-1185">Reference proteome</keyword>
<feature type="region of interest" description="Disordered" evidence="1">
    <location>
        <begin position="88"/>
        <end position="116"/>
    </location>
</feature>
<protein>
    <recommendedName>
        <fullName evidence="4">CCHC-type domain-containing protein</fullName>
    </recommendedName>
</protein>
<dbReference type="Gene3D" id="4.10.60.10">
    <property type="entry name" value="Zinc finger, CCHC-type"/>
    <property type="match status" value="1"/>
</dbReference>
<feature type="compositionally biased region" description="Low complexity" evidence="1">
    <location>
        <begin position="21"/>
        <end position="30"/>
    </location>
</feature>
<proteinExistence type="predicted"/>